<name>A0A6A6IMY8_9PLEO</name>
<dbReference type="Pfam" id="PF13424">
    <property type="entry name" value="TPR_12"/>
    <property type="match status" value="1"/>
</dbReference>
<dbReference type="PANTHER" id="PTHR35205:SF1">
    <property type="entry name" value="ZU5 DOMAIN-CONTAINING PROTEIN"/>
    <property type="match status" value="1"/>
</dbReference>
<dbReference type="PANTHER" id="PTHR35205">
    <property type="entry name" value="NB-ARC AND TPR DOMAIN PROTEIN"/>
    <property type="match status" value="1"/>
</dbReference>
<organism evidence="3 4">
    <name type="scientific">Trematosphaeria pertusa</name>
    <dbReference type="NCBI Taxonomy" id="390896"/>
    <lineage>
        <taxon>Eukaryota</taxon>
        <taxon>Fungi</taxon>
        <taxon>Dikarya</taxon>
        <taxon>Ascomycota</taxon>
        <taxon>Pezizomycotina</taxon>
        <taxon>Dothideomycetes</taxon>
        <taxon>Pleosporomycetidae</taxon>
        <taxon>Pleosporales</taxon>
        <taxon>Massarineae</taxon>
        <taxon>Trematosphaeriaceae</taxon>
        <taxon>Trematosphaeria</taxon>
    </lineage>
</organism>
<keyword evidence="4" id="KW-1185">Reference proteome</keyword>
<dbReference type="Gene3D" id="3.40.50.300">
    <property type="entry name" value="P-loop containing nucleotide triphosphate hydrolases"/>
    <property type="match status" value="1"/>
</dbReference>
<reference evidence="3" key="1">
    <citation type="journal article" date="2020" name="Stud. Mycol.">
        <title>101 Dothideomycetes genomes: a test case for predicting lifestyles and emergence of pathogens.</title>
        <authorList>
            <person name="Haridas S."/>
            <person name="Albert R."/>
            <person name="Binder M."/>
            <person name="Bloem J."/>
            <person name="Labutti K."/>
            <person name="Salamov A."/>
            <person name="Andreopoulos B."/>
            <person name="Baker S."/>
            <person name="Barry K."/>
            <person name="Bills G."/>
            <person name="Bluhm B."/>
            <person name="Cannon C."/>
            <person name="Castanera R."/>
            <person name="Culley D."/>
            <person name="Daum C."/>
            <person name="Ezra D."/>
            <person name="Gonzalez J."/>
            <person name="Henrissat B."/>
            <person name="Kuo A."/>
            <person name="Liang C."/>
            <person name="Lipzen A."/>
            <person name="Lutzoni F."/>
            <person name="Magnuson J."/>
            <person name="Mondo S."/>
            <person name="Nolan M."/>
            <person name="Ohm R."/>
            <person name="Pangilinan J."/>
            <person name="Park H.-J."/>
            <person name="Ramirez L."/>
            <person name="Alfaro M."/>
            <person name="Sun H."/>
            <person name="Tritt A."/>
            <person name="Yoshinaga Y."/>
            <person name="Zwiers L.-H."/>
            <person name="Turgeon B."/>
            <person name="Goodwin S."/>
            <person name="Spatafora J."/>
            <person name="Crous P."/>
            <person name="Grigoriev I."/>
        </authorList>
    </citation>
    <scope>NUCLEOTIDE SEQUENCE</scope>
    <source>
        <strain evidence="3">CBS 122368</strain>
    </source>
</reference>
<feature type="domain" description="NB-ARC" evidence="2">
    <location>
        <begin position="157"/>
        <end position="268"/>
    </location>
</feature>
<dbReference type="EMBL" id="ML987193">
    <property type="protein sequence ID" value="KAF2250940.1"/>
    <property type="molecule type" value="Genomic_DNA"/>
</dbReference>
<dbReference type="Proteomes" id="UP000800094">
    <property type="component" value="Unassembled WGS sequence"/>
</dbReference>
<gene>
    <name evidence="3" type="ORF">BU26DRAFT_562903</name>
</gene>
<dbReference type="InterPro" id="IPR002182">
    <property type="entry name" value="NB-ARC"/>
</dbReference>
<evidence type="ECO:0000313" key="4">
    <source>
        <dbReference type="Proteomes" id="UP000800094"/>
    </source>
</evidence>
<dbReference type="Gene3D" id="1.25.40.10">
    <property type="entry name" value="Tetratricopeptide repeat domain"/>
    <property type="match status" value="1"/>
</dbReference>
<proteinExistence type="predicted"/>
<dbReference type="SUPFAM" id="SSF52540">
    <property type="entry name" value="P-loop containing nucleoside triphosphate hydrolases"/>
    <property type="match status" value="1"/>
</dbReference>
<protein>
    <recommendedName>
        <fullName evidence="2">NB-ARC domain-containing protein</fullName>
    </recommendedName>
</protein>
<sequence length="789" mass="89243">MQRCVDWEVGRGPNFAINLSRALAKNKGSTNPLRLNKNSSKQTSKKPRDIESQTTIHKEKFDFHANEARRERYDAEIIALVSRPTALSLPYSTAPARTISDAGRRSRKTARNLVNFPRKIKGELGEFFGRTDSLQETHEILNPPLDGSNASTSSLSDSEPIACVVHGMGGVGKTRLAQEYAHQYSSDYEWIFWARAESSTELLNSYNAFARKIKIDAADQNTIERVRDWFQTTEERWLLIFDNVEEWEDIQIYVPESTICSGCILVTTQKPGDETGWSEHNVKLCPFDTTLGSRLLLSSLKVEGSEEENKDLAVEITEIIWGLPLYLNQARGFINFSKSSLEEYLSLVQKTSSIPKNTTADKNLGYDKPPNEAFDITLTRLTVHTLDLLNILAFLNPEGVPEDMIFVEDQPDDELAFLDPYAKLEMIGDLAEYQLVKRETAAGDPSFNRALKLVTAVLPKPSLLQQADYILWPLIEKYLPHIQSMEVAYSRAKPKIDGSLELAEMCAQFGMDFYDRGLIKVGETLMRTAESVLDAIGFDQASPIRTNIHICIGMYTDTLGITRRDEGLDRRKKALALRECALEGRNPSIDEGILLHNAVMDLSCSYQQFNRFDQVEKLSERLYRKETAKAAEYAEKGADLMKAAAAGTLLTTVYRFDWATFLFQDGRAEEAINVHREILEVRLTRCGKTNALTLQSYLTLGIMYFFQGDYTAAEDSIRRVLINCQKAYWPKENAARAKYYLSEAKAVLDELVPLPQQRDLMNGRLGEAKEAVAYDYMAPWGYRVVVNQE</sequence>
<dbReference type="GeneID" id="54586417"/>
<dbReference type="RefSeq" id="XP_033685944.1">
    <property type="nucleotide sequence ID" value="XM_033833087.1"/>
</dbReference>
<dbReference type="SUPFAM" id="SSF48452">
    <property type="entry name" value="TPR-like"/>
    <property type="match status" value="1"/>
</dbReference>
<dbReference type="Pfam" id="PF00931">
    <property type="entry name" value="NB-ARC"/>
    <property type="match status" value="1"/>
</dbReference>
<evidence type="ECO:0000259" key="2">
    <source>
        <dbReference type="Pfam" id="PF00931"/>
    </source>
</evidence>
<dbReference type="InterPro" id="IPR011990">
    <property type="entry name" value="TPR-like_helical_dom_sf"/>
</dbReference>
<feature type="region of interest" description="Disordered" evidence="1">
    <location>
        <begin position="28"/>
        <end position="52"/>
    </location>
</feature>
<accession>A0A6A6IMY8</accession>
<feature type="compositionally biased region" description="Polar residues" evidence="1">
    <location>
        <begin position="28"/>
        <end position="42"/>
    </location>
</feature>
<evidence type="ECO:0000313" key="3">
    <source>
        <dbReference type="EMBL" id="KAF2250940.1"/>
    </source>
</evidence>
<evidence type="ECO:0000256" key="1">
    <source>
        <dbReference type="SAM" id="MobiDB-lite"/>
    </source>
</evidence>
<dbReference type="InterPro" id="IPR027417">
    <property type="entry name" value="P-loop_NTPase"/>
</dbReference>
<dbReference type="OrthoDB" id="5394701at2759"/>
<dbReference type="AlphaFoldDB" id="A0A6A6IMY8"/>
<dbReference type="GO" id="GO:0043531">
    <property type="term" value="F:ADP binding"/>
    <property type="evidence" value="ECO:0007669"/>
    <property type="project" value="InterPro"/>
</dbReference>